<dbReference type="PANTHER" id="PTHR43283:SF7">
    <property type="entry name" value="BETA-LACTAMASE-RELATED DOMAIN-CONTAINING PROTEIN"/>
    <property type="match status" value="1"/>
</dbReference>
<evidence type="ECO:0000313" key="3">
    <source>
        <dbReference type="Proteomes" id="UP000245474"/>
    </source>
</evidence>
<reference evidence="2 3" key="1">
    <citation type="submission" date="2018-05" db="EMBL/GenBank/DDBJ databases">
        <title>Spiribacter halobius sp. nov., a moderately halophilic bacterium isolated from marine solar saltern.</title>
        <authorList>
            <person name="Zheng W.-S."/>
            <person name="Lu D.-C."/>
            <person name="Du Z.-J."/>
        </authorList>
    </citation>
    <scope>NUCLEOTIDE SEQUENCE [LARGE SCALE GENOMIC DNA]</scope>
    <source>
        <strain evidence="2 3">E85</strain>
    </source>
</reference>
<accession>A0A2U2N8A9</accession>
<comment type="caution">
    <text evidence="2">The sequence shown here is derived from an EMBL/GenBank/DDBJ whole genome shotgun (WGS) entry which is preliminary data.</text>
</comment>
<dbReference type="Gene3D" id="3.40.710.10">
    <property type="entry name" value="DD-peptidase/beta-lactamase superfamily"/>
    <property type="match status" value="1"/>
</dbReference>
<organism evidence="2 3">
    <name type="scientific">Sediminicurvatus halobius</name>
    <dbReference type="NCBI Taxonomy" id="2182432"/>
    <lineage>
        <taxon>Bacteria</taxon>
        <taxon>Pseudomonadati</taxon>
        <taxon>Pseudomonadota</taxon>
        <taxon>Gammaproteobacteria</taxon>
        <taxon>Chromatiales</taxon>
        <taxon>Ectothiorhodospiraceae</taxon>
        <taxon>Sediminicurvatus</taxon>
    </lineage>
</organism>
<dbReference type="EMBL" id="QFFI01000002">
    <property type="protein sequence ID" value="PWG65411.1"/>
    <property type="molecule type" value="Genomic_DNA"/>
</dbReference>
<evidence type="ECO:0000259" key="1">
    <source>
        <dbReference type="Pfam" id="PF00144"/>
    </source>
</evidence>
<dbReference type="Proteomes" id="UP000245474">
    <property type="component" value="Unassembled WGS sequence"/>
</dbReference>
<dbReference type="InterPro" id="IPR050789">
    <property type="entry name" value="Diverse_Enzym_Activities"/>
</dbReference>
<sequence length="359" mass="38831">MRWLRRWAFLEDGRGGRPSWRFLAAAVLVGALLGPTATFADGGGLQRVAERAERFPTLRTLHVAVGGEVRLARAYNGARLEAPTNIKSASKTLVAALVGMAIDRGVLAGTDQAIAPLLADALPPDPDPRLRAITIGHLLSMRAGLERTSGGNYGAWVASDNWVEAALAMPFDAEPGGRMLYSTGSSHLLSAILTRKTGRDTHALANDWLAPAGIRVTSWLRDPQGIPLGGNQVAMRPRSLLALGELYRRGGVTADGERLLPERWVRESWTPRAQSRFTGDGYGYGWFVRDFGGYRGYYGWGYGGQMLYVVPALALTVAITSGTDRPSGRTGYREALHRFLAGEVIPSVRAPRLSRGPDQ</sequence>
<dbReference type="SUPFAM" id="SSF56601">
    <property type="entry name" value="beta-lactamase/transpeptidase-like"/>
    <property type="match status" value="1"/>
</dbReference>
<dbReference type="InterPro" id="IPR001466">
    <property type="entry name" value="Beta-lactam-related"/>
</dbReference>
<keyword evidence="3" id="KW-1185">Reference proteome</keyword>
<feature type="domain" description="Beta-lactamase-related" evidence="1">
    <location>
        <begin position="61"/>
        <end position="330"/>
    </location>
</feature>
<name>A0A2U2N8A9_9GAMM</name>
<dbReference type="GO" id="GO:0016787">
    <property type="term" value="F:hydrolase activity"/>
    <property type="evidence" value="ECO:0007669"/>
    <property type="project" value="UniProtKB-KW"/>
</dbReference>
<dbReference type="AlphaFoldDB" id="A0A2U2N8A9"/>
<dbReference type="InterPro" id="IPR012338">
    <property type="entry name" value="Beta-lactam/transpept-like"/>
</dbReference>
<dbReference type="OrthoDB" id="9814204at2"/>
<dbReference type="PANTHER" id="PTHR43283">
    <property type="entry name" value="BETA-LACTAMASE-RELATED"/>
    <property type="match status" value="1"/>
</dbReference>
<evidence type="ECO:0000313" key="2">
    <source>
        <dbReference type="EMBL" id="PWG65411.1"/>
    </source>
</evidence>
<gene>
    <name evidence="2" type="ORF">DEM34_01315</name>
</gene>
<protein>
    <submittedName>
        <fullName evidence="2">6-aminohexanoate hydrolase</fullName>
    </submittedName>
</protein>
<keyword evidence="2" id="KW-0378">Hydrolase</keyword>
<dbReference type="Pfam" id="PF00144">
    <property type="entry name" value="Beta-lactamase"/>
    <property type="match status" value="1"/>
</dbReference>
<proteinExistence type="predicted"/>
<dbReference type="RefSeq" id="WP_109675468.1">
    <property type="nucleotide sequence ID" value="NZ_CP086615.1"/>
</dbReference>